<feature type="signal peptide" evidence="1">
    <location>
        <begin position="1"/>
        <end position="22"/>
    </location>
</feature>
<name>A0A8T1W0T8_9STRA</name>
<dbReference type="Proteomes" id="UP000693981">
    <property type="component" value="Unassembled WGS sequence"/>
</dbReference>
<keyword evidence="1" id="KW-0732">Signal</keyword>
<sequence length="142" mass="15685">MGLIKTTTPVVLLLSTVTFVQAFTGSLIFYNDTNFDGITYRTEVNATQLCYNLSCFSNMAGSVKWENLPTAGNFDGKARVAFYTSPSCAGSYRDWPTDTQERNIFPSDFKLDGIFHLVASVMIMETNSIVLDVVSTSCKISM</sequence>
<dbReference type="OrthoDB" id="10282544at2759"/>
<keyword evidence="3" id="KW-1185">Reference proteome</keyword>
<evidence type="ECO:0000313" key="2">
    <source>
        <dbReference type="EMBL" id="KAG7385564.1"/>
    </source>
</evidence>
<protein>
    <submittedName>
        <fullName evidence="2">Uncharacterized protein</fullName>
    </submittedName>
</protein>
<gene>
    <name evidence="2" type="ORF">PHYBOEH_008994</name>
</gene>
<dbReference type="AlphaFoldDB" id="A0A8T1W0T8"/>
<dbReference type="EMBL" id="JAGDFL010000546">
    <property type="protein sequence ID" value="KAG7385564.1"/>
    <property type="molecule type" value="Genomic_DNA"/>
</dbReference>
<reference evidence="2" key="1">
    <citation type="submission" date="2021-02" db="EMBL/GenBank/DDBJ databases">
        <authorList>
            <person name="Palmer J.M."/>
        </authorList>
    </citation>
    <scope>NUCLEOTIDE SEQUENCE</scope>
    <source>
        <strain evidence="2">SCRP23</strain>
    </source>
</reference>
<proteinExistence type="predicted"/>
<accession>A0A8T1W0T8</accession>
<organism evidence="2 3">
    <name type="scientific">Phytophthora boehmeriae</name>
    <dbReference type="NCBI Taxonomy" id="109152"/>
    <lineage>
        <taxon>Eukaryota</taxon>
        <taxon>Sar</taxon>
        <taxon>Stramenopiles</taxon>
        <taxon>Oomycota</taxon>
        <taxon>Peronosporomycetes</taxon>
        <taxon>Peronosporales</taxon>
        <taxon>Peronosporaceae</taxon>
        <taxon>Phytophthora</taxon>
    </lineage>
</organism>
<comment type="caution">
    <text evidence="2">The sequence shown here is derived from an EMBL/GenBank/DDBJ whole genome shotgun (WGS) entry which is preliminary data.</text>
</comment>
<feature type="chain" id="PRO_5035734139" evidence="1">
    <location>
        <begin position="23"/>
        <end position="142"/>
    </location>
</feature>
<evidence type="ECO:0000313" key="3">
    <source>
        <dbReference type="Proteomes" id="UP000693981"/>
    </source>
</evidence>
<evidence type="ECO:0000256" key="1">
    <source>
        <dbReference type="SAM" id="SignalP"/>
    </source>
</evidence>